<organism evidence="2 3">
    <name type="scientific">Paenibacillus silvestris</name>
    <dbReference type="NCBI Taxonomy" id="2606219"/>
    <lineage>
        <taxon>Bacteria</taxon>
        <taxon>Bacillati</taxon>
        <taxon>Bacillota</taxon>
        <taxon>Bacilli</taxon>
        <taxon>Bacillales</taxon>
        <taxon>Paenibacillaceae</taxon>
        <taxon>Paenibacillus</taxon>
    </lineage>
</organism>
<dbReference type="Proteomes" id="UP000481087">
    <property type="component" value="Unassembled WGS sequence"/>
</dbReference>
<feature type="transmembrane region" description="Helical" evidence="1">
    <location>
        <begin position="88"/>
        <end position="107"/>
    </location>
</feature>
<dbReference type="RefSeq" id="WP_161407861.1">
    <property type="nucleotide sequence ID" value="NZ_WTUZ01000020.1"/>
</dbReference>
<keyword evidence="1" id="KW-0472">Membrane</keyword>
<accession>A0A6L8V380</accession>
<feature type="transmembrane region" description="Helical" evidence="1">
    <location>
        <begin position="144"/>
        <end position="163"/>
    </location>
</feature>
<keyword evidence="1" id="KW-0812">Transmembrane</keyword>
<feature type="transmembrane region" description="Helical" evidence="1">
    <location>
        <begin position="373"/>
        <end position="392"/>
    </location>
</feature>
<feature type="transmembrane region" description="Helical" evidence="1">
    <location>
        <begin position="114"/>
        <end position="132"/>
    </location>
</feature>
<feature type="transmembrane region" description="Helical" evidence="1">
    <location>
        <begin position="321"/>
        <end position="339"/>
    </location>
</feature>
<protein>
    <recommendedName>
        <fullName evidence="4">Glycosyltransferase RgtA/B/C/D-like domain-containing protein</fullName>
    </recommendedName>
</protein>
<evidence type="ECO:0000313" key="3">
    <source>
        <dbReference type="Proteomes" id="UP000481087"/>
    </source>
</evidence>
<gene>
    <name evidence="2" type="ORF">GQF01_16590</name>
</gene>
<feature type="transmembrane region" description="Helical" evidence="1">
    <location>
        <begin position="192"/>
        <end position="215"/>
    </location>
</feature>
<feature type="transmembrane region" description="Helical" evidence="1">
    <location>
        <begin position="227"/>
        <end position="245"/>
    </location>
</feature>
<comment type="caution">
    <text evidence="2">The sequence shown here is derived from an EMBL/GenBank/DDBJ whole genome shotgun (WGS) entry which is preliminary data.</text>
</comment>
<dbReference type="AlphaFoldDB" id="A0A6L8V380"/>
<proteinExistence type="predicted"/>
<sequence>MKNKNTLMNWEKIIFFLILIVTFISNYWIVSVRNGFIFDDYSWLNTVKFSDYSDIFNFIPQSKYNDRPIGTIFIKLLFDSFGMDYIKHHIWLLLLHTINTMLLFSFIKNVLKALNVKAIFLPLIIIVIFGIFPRSLMAVQWEAAIFDLLGATFILLVLNVYVLKNLIVQYRVFHTIIIVILYYLALRTKEMALTLPIILLIYEIMKLSILHKLSLKVMLRSMKQHKLLIVLFLIMISYFLLLNHLPSADNMTEDVTSPYYLSFNPIDIFMSLLKYLTLFLNYSTADFTFTKFNKLVIALIAVYMFLIFISLHCLIKKKNYTLILVCFAVAAAFAPVLPMKNMQHVLYLYIPSMFLSIFFGILLNYIVSRLKLSSLKISFILVLISCGYLLTFSEGISGFREYWMSVSDNNRISIAQLNQIKKPEKGATIYIENIKDSHNVFYYGPGFVNNIIFNDSTIKTILNPTNIDKQKSHIVLDYDNGFVTEIERREINQELIIEETYPNKIIAGVAFNKQQSGNSALAVKGLNISIGTKIVANDIVLDTIVSNDNVATAVIPNSMFENKGVIKIQLKSGNQMSKEKLVTVD</sequence>
<name>A0A6L8V380_9BACL</name>
<keyword evidence="3" id="KW-1185">Reference proteome</keyword>
<evidence type="ECO:0000313" key="2">
    <source>
        <dbReference type="EMBL" id="MZQ83729.1"/>
    </source>
</evidence>
<feature type="transmembrane region" description="Helical" evidence="1">
    <location>
        <begin position="170"/>
        <end position="186"/>
    </location>
</feature>
<feature type="transmembrane region" description="Helical" evidence="1">
    <location>
        <begin position="346"/>
        <end position="367"/>
    </location>
</feature>
<feature type="transmembrane region" description="Helical" evidence="1">
    <location>
        <begin position="12"/>
        <end position="30"/>
    </location>
</feature>
<reference evidence="2 3" key="1">
    <citation type="submission" date="2019-12" db="EMBL/GenBank/DDBJ databases">
        <title>Paenibacillus sp. nov. sp. isolated from soil.</title>
        <authorList>
            <person name="Kim J."/>
            <person name="Jeong S.E."/>
            <person name="Jung H.S."/>
            <person name="Jeon C.O."/>
        </authorList>
    </citation>
    <scope>NUCLEOTIDE SEQUENCE [LARGE SCALE GENOMIC DNA]</scope>
    <source>
        <strain evidence="2 3">5J-6</strain>
    </source>
</reference>
<keyword evidence="1" id="KW-1133">Transmembrane helix</keyword>
<dbReference type="EMBL" id="WTUZ01000020">
    <property type="protein sequence ID" value="MZQ83729.1"/>
    <property type="molecule type" value="Genomic_DNA"/>
</dbReference>
<evidence type="ECO:0000256" key="1">
    <source>
        <dbReference type="SAM" id="Phobius"/>
    </source>
</evidence>
<evidence type="ECO:0008006" key="4">
    <source>
        <dbReference type="Google" id="ProtNLM"/>
    </source>
</evidence>
<feature type="transmembrane region" description="Helical" evidence="1">
    <location>
        <begin position="265"/>
        <end position="283"/>
    </location>
</feature>
<feature type="transmembrane region" description="Helical" evidence="1">
    <location>
        <begin position="295"/>
        <end position="315"/>
    </location>
</feature>